<name>F2L416_THEU7</name>
<evidence type="ECO:0000313" key="2">
    <source>
        <dbReference type="Proteomes" id="UP000008138"/>
    </source>
</evidence>
<reference key="2">
    <citation type="submission" date="2011-03" db="EMBL/GenBank/DDBJ databases">
        <title>Complete genome sequence of the thermoacidophilic crenarchaeon Thermoproteus uzoniensis 768-20.</title>
        <authorList>
            <person name="Mardanov A.V."/>
            <person name="Gumerov V.M."/>
            <person name="Beletsky A.V."/>
            <person name="Prokofeva M.I."/>
            <person name="Bonch-Osmolovskaya E.A."/>
            <person name="Ravin N.V."/>
            <person name="Skryabin K.G."/>
        </authorList>
    </citation>
    <scope>NUCLEOTIDE SEQUENCE</scope>
    <source>
        <strain>768-20</strain>
    </source>
</reference>
<dbReference type="AlphaFoldDB" id="F2L416"/>
<sequence length="175" mass="19515">MQVIKGVPTPLEIAIGAIAEGYYSMLARLCECARLRREYSADLELASVADVVMRAIAEERPVEAGPVKVEVRRKLLGKSIKVVYRGEEVDPNEFLTKISQARSRAAWLQSDCSDQAVLEPVYATNDRDAIEYAVRHMDELSKVCDGVSPQLEGLEMPSYVKEGIKKGVERFLARQ</sequence>
<protein>
    <submittedName>
        <fullName evidence="1">Uncharacterized protein</fullName>
    </submittedName>
</protein>
<dbReference type="KEGG" id="tuz:TUZN_1868"/>
<dbReference type="eggNOG" id="arCOG05670">
    <property type="taxonomic scope" value="Archaea"/>
</dbReference>
<accession>F2L416</accession>
<dbReference type="EMBL" id="CP002590">
    <property type="protein sequence ID" value="AEA13328.1"/>
    <property type="molecule type" value="Genomic_DNA"/>
</dbReference>
<dbReference type="HOGENOM" id="CLU_1575036_0_0_2"/>
<organism evidence="1 2">
    <name type="scientific">Thermoproteus uzoniensis (strain 768-20)</name>
    <dbReference type="NCBI Taxonomy" id="999630"/>
    <lineage>
        <taxon>Archaea</taxon>
        <taxon>Thermoproteota</taxon>
        <taxon>Thermoprotei</taxon>
        <taxon>Thermoproteales</taxon>
        <taxon>Thermoproteaceae</taxon>
        <taxon>Thermoproteus</taxon>
    </lineage>
</organism>
<proteinExistence type="predicted"/>
<reference evidence="1 2" key="1">
    <citation type="journal article" date="2011" name="J. Bacteriol.">
        <title>Complete genome sequence of the thermoacidophilic crenarchaeon Thermoproteus uzoniensis 768-20.</title>
        <authorList>
            <person name="Mardanov A.V."/>
            <person name="Gumerov V.M."/>
            <person name="Beletsky A.V."/>
            <person name="Prokofeva M.I."/>
            <person name="Bonch-Osmolovskaya E.A."/>
            <person name="Ravin N.V."/>
            <person name="Skryabin K.G."/>
        </authorList>
    </citation>
    <scope>NUCLEOTIDE SEQUENCE [LARGE SCALE GENOMIC DNA]</scope>
    <source>
        <strain evidence="1 2">768-20</strain>
    </source>
</reference>
<evidence type="ECO:0000313" key="1">
    <source>
        <dbReference type="EMBL" id="AEA13328.1"/>
    </source>
</evidence>
<dbReference type="STRING" id="999630.TUZN_1868"/>
<dbReference type="Proteomes" id="UP000008138">
    <property type="component" value="Chromosome"/>
</dbReference>
<gene>
    <name evidence="1" type="ordered locus">TUZN_1868</name>
</gene>
<keyword evidence="2" id="KW-1185">Reference proteome</keyword>